<evidence type="ECO:0000259" key="3">
    <source>
        <dbReference type="PROSITE" id="PS51670"/>
    </source>
</evidence>
<dbReference type="InterPro" id="IPR003582">
    <property type="entry name" value="ShKT_dom"/>
</dbReference>
<dbReference type="Pfam" id="PF01549">
    <property type="entry name" value="ShK"/>
    <property type="match status" value="1"/>
</dbReference>
<protein>
    <submittedName>
        <fullName evidence="6">ShKT domain-containing protein</fullName>
    </submittedName>
</protein>
<dbReference type="OrthoDB" id="5868945at2759"/>
<comment type="caution">
    <text evidence="1">Lacks conserved residue(s) required for the propagation of feature annotation.</text>
</comment>
<organism evidence="6">
    <name type="scientific">Haemonchus placei</name>
    <name type="common">Barber's pole worm</name>
    <dbReference type="NCBI Taxonomy" id="6290"/>
    <lineage>
        <taxon>Eukaryota</taxon>
        <taxon>Metazoa</taxon>
        <taxon>Ecdysozoa</taxon>
        <taxon>Nematoda</taxon>
        <taxon>Chromadorea</taxon>
        <taxon>Rhabditida</taxon>
        <taxon>Rhabditina</taxon>
        <taxon>Rhabditomorpha</taxon>
        <taxon>Strongyloidea</taxon>
        <taxon>Trichostrongylidae</taxon>
        <taxon>Haemonchus</taxon>
    </lineage>
</organism>
<dbReference type="WBParaSite" id="HPLM_0001470601-mRNA-1">
    <property type="protein sequence ID" value="HPLM_0001470601-mRNA-1"/>
    <property type="gene ID" value="HPLM_0001470601"/>
</dbReference>
<evidence type="ECO:0000313" key="4">
    <source>
        <dbReference type="EMBL" id="VDO53781.1"/>
    </source>
</evidence>
<feature type="disulfide bond" evidence="1">
    <location>
        <begin position="58"/>
        <end position="92"/>
    </location>
</feature>
<keyword evidence="1" id="KW-1015">Disulfide bond</keyword>
<keyword evidence="5" id="KW-1185">Reference proteome</keyword>
<proteinExistence type="predicted"/>
<reference evidence="6" key="1">
    <citation type="submission" date="2016-04" db="UniProtKB">
        <authorList>
            <consortium name="WormBaseParasite"/>
        </authorList>
    </citation>
    <scope>IDENTIFICATION</scope>
</reference>
<feature type="transmembrane region" description="Helical" evidence="2">
    <location>
        <begin position="326"/>
        <end position="350"/>
    </location>
</feature>
<accession>A0A158QQD6</accession>
<gene>
    <name evidence="4" type="ORF">HPLM_LOCUS14698</name>
</gene>
<name>A0A158QQD6_HAEPC</name>
<keyword evidence="2" id="KW-1133">Transmembrane helix</keyword>
<keyword evidence="2" id="KW-0812">Transmembrane</keyword>
<evidence type="ECO:0000256" key="1">
    <source>
        <dbReference type="PROSITE-ProRule" id="PRU01005"/>
    </source>
</evidence>
<dbReference type="AlphaFoldDB" id="A0A158QQD6"/>
<evidence type="ECO:0000256" key="2">
    <source>
        <dbReference type="SAM" id="Phobius"/>
    </source>
</evidence>
<dbReference type="EMBL" id="UZAF01018669">
    <property type="protein sequence ID" value="VDO53781.1"/>
    <property type="molecule type" value="Genomic_DNA"/>
</dbReference>
<sequence>MPNNWIVILLFSSVTAQYYGGYYGRYGWGTPMTVDPYNAANAYALRGMVVDPAVSGVCADTNMQCPVWASTGQCATNPLVMRRMCALSCGTCGIGLEYGMGAGLVYTTLPFEGAPGLGYGLGTGLGAAGLGYGGMGLNPLAAPLLGRSIYEQEVDIWEELAELRYRSLLCINDYSVQVVKLFVLCEFFKPVKLNSLVLEEQYRTHKNMLLYLIYVISMLLVIADTRQAFPPVTILADINIDYITNFDFTRQTFDMIVDVDRQLKDNRFAPNFNNYTVKEIFREIRFDDVESQFIGDVEYIFKGSNVTGIRTSNPCMLGNSFCVHSFIVLGVLSLLHAIIDGSVLIMVVILRQ</sequence>
<dbReference type="Proteomes" id="UP000268014">
    <property type="component" value="Unassembled WGS sequence"/>
</dbReference>
<dbReference type="PROSITE" id="PS51670">
    <property type="entry name" value="SHKT"/>
    <property type="match status" value="1"/>
</dbReference>
<evidence type="ECO:0000313" key="6">
    <source>
        <dbReference type="WBParaSite" id="HPLM_0001470601-mRNA-1"/>
    </source>
</evidence>
<keyword evidence="2" id="KW-0472">Membrane</keyword>
<dbReference type="SMART" id="SM00254">
    <property type="entry name" value="ShKT"/>
    <property type="match status" value="1"/>
</dbReference>
<reference evidence="4 5" key="2">
    <citation type="submission" date="2018-11" db="EMBL/GenBank/DDBJ databases">
        <authorList>
            <consortium name="Pathogen Informatics"/>
        </authorList>
    </citation>
    <scope>NUCLEOTIDE SEQUENCE [LARGE SCALE GENOMIC DNA]</scope>
    <source>
        <strain evidence="4 5">MHpl1</strain>
    </source>
</reference>
<feature type="transmembrane region" description="Helical" evidence="2">
    <location>
        <begin position="209"/>
        <end position="229"/>
    </location>
</feature>
<evidence type="ECO:0000313" key="5">
    <source>
        <dbReference type="Proteomes" id="UP000268014"/>
    </source>
</evidence>
<dbReference type="Gene3D" id="1.10.10.1940">
    <property type="match status" value="1"/>
</dbReference>
<feature type="domain" description="ShKT" evidence="3">
    <location>
        <begin position="58"/>
        <end position="92"/>
    </location>
</feature>